<keyword evidence="6" id="KW-0489">Methyltransferase</keyword>
<dbReference type="Pfam" id="PF04191">
    <property type="entry name" value="PEMT"/>
    <property type="match status" value="1"/>
</dbReference>
<evidence type="ECO:0000313" key="6">
    <source>
        <dbReference type="EMBL" id="QDQ74027.1"/>
    </source>
</evidence>
<dbReference type="OrthoDB" id="5293276at2"/>
<evidence type="ECO:0000256" key="5">
    <source>
        <dbReference type="SAM" id="Phobius"/>
    </source>
</evidence>
<dbReference type="EMBL" id="CP041742">
    <property type="protein sequence ID" value="QDQ74027.1"/>
    <property type="molecule type" value="Genomic_DNA"/>
</dbReference>
<evidence type="ECO:0000256" key="3">
    <source>
        <dbReference type="ARBA" id="ARBA00022989"/>
    </source>
</evidence>
<name>A0A516V686_9GAMM</name>
<feature type="transmembrane region" description="Helical" evidence="5">
    <location>
        <begin position="75"/>
        <end position="98"/>
    </location>
</feature>
<organism evidence="6 7">
    <name type="scientific">Pseudoluteimonas lycopersici</name>
    <dbReference type="NCBI Taxonomy" id="1324796"/>
    <lineage>
        <taxon>Bacteria</taxon>
        <taxon>Pseudomonadati</taxon>
        <taxon>Pseudomonadota</taxon>
        <taxon>Gammaproteobacteria</taxon>
        <taxon>Lysobacterales</taxon>
        <taxon>Lysobacteraceae</taxon>
        <taxon>Pseudoluteimonas</taxon>
    </lineage>
</organism>
<keyword evidence="2 5" id="KW-0812">Transmembrane</keyword>
<reference evidence="6 7" key="1">
    <citation type="submission" date="2019-07" db="EMBL/GenBank/DDBJ databases">
        <title>Lysobacter weifangensis sp. nov., isolated from bensulfuron-methyl contaminated farmland soil.</title>
        <authorList>
            <person name="Zhao H."/>
        </authorList>
    </citation>
    <scope>NUCLEOTIDE SEQUENCE [LARGE SCALE GENOMIC DNA]</scope>
    <source>
        <strain evidence="6 7">CC-Bw-6</strain>
    </source>
</reference>
<dbReference type="RefSeq" id="WP_143879538.1">
    <property type="nucleotide sequence ID" value="NZ_BAABLZ010000001.1"/>
</dbReference>
<proteinExistence type="predicted"/>
<evidence type="ECO:0000256" key="1">
    <source>
        <dbReference type="ARBA" id="ARBA00004127"/>
    </source>
</evidence>
<keyword evidence="3 5" id="KW-1133">Transmembrane helix</keyword>
<comment type="subcellular location">
    <subcellularLocation>
        <location evidence="1">Endomembrane system</location>
        <topology evidence="1">Multi-pass membrane protein</topology>
    </subcellularLocation>
</comment>
<dbReference type="InterPro" id="IPR007318">
    <property type="entry name" value="Phopholipid_MeTrfase"/>
</dbReference>
<dbReference type="PANTHER" id="PTHR43847:SF1">
    <property type="entry name" value="BLL3993 PROTEIN"/>
    <property type="match status" value="1"/>
</dbReference>
<dbReference type="GO" id="GO:0012505">
    <property type="term" value="C:endomembrane system"/>
    <property type="evidence" value="ECO:0007669"/>
    <property type="project" value="UniProtKB-SubCell"/>
</dbReference>
<dbReference type="Proteomes" id="UP000315891">
    <property type="component" value="Chromosome"/>
</dbReference>
<sequence>MPPFFEHGLRACWFVVIAYWIWSARRVKAPKLRESLAKRFLVHWLPLIVAVYLLGPGEWFGHSPLREQFVPHTTLVYSLGLLLCVAGAALAIWSRAILGANWSAQVQIKQGHELIQRGPYALVRHPIYTGLILLFAGNAVMVGDWRGVLAVAIVVVSFWRKYLLEEKLMTQEFGQAYLDYRKRTYPLFPPLRLSA</sequence>
<feature type="transmembrane region" description="Helical" evidence="5">
    <location>
        <begin position="145"/>
        <end position="163"/>
    </location>
</feature>
<dbReference type="Gene3D" id="1.20.120.1630">
    <property type="match status" value="1"/>
</dbReference>
<accession>A0A516V686</accession>
<keyword evidence="7" id="KW-1185">Reference proteome</keyword>
<keyword evidence="6" id="KW-0808">Transferase</keyword>
<protein>
    <submittedName>
        <fullName evidence="6">Isoprenylcysteine carboxylmethyltransferase family protein</fullName>
    </submittedName>
</protein>
<feature type="transmembrane region" description="Helical" evidence="5">
    <location>
        <begin position="7"/>
        <end position="24"/>
    </location>
</feature>
<gene>
    <name evidence="6" type="ORF">FNZ56_09120</name>
</gene>
<dbReference type="GO" id="GO:0008168">
    <property type="term" value="F:methyltransferase activity"/>
    <property type="evidence" value="ECO:0007669"/>
    <property type="project" value="UniProtKB-KW"/>
</dbReference>
<evidence type="ECO:0000313" key="7">
    <source>
        <dbReference type="Proteomes" id="UP000315891"/>
    </source>
</evidence>
<evidence type="ECO:0000256" key="4">
    <source>
        <dbReference type="ARBA" id="ARBA00023136"/>
    </source>
</evidence>
<dbReference type="InterPro" id="IPR052527">
    <property type="entry name" value="Metal_cation-efflux_comp"/>
</dbReference>
<dbReference type="PANTHER" id="PTHR43847">
    <property type="entry name" value="BLL3993 PROTEIN"/>
    <property type="match status" value="1"/>
</dbReference>
<dbReference type="AlphaFoldDB" id="A0A516V686"/>
<keyword evidence="4 5" id="KW-0472">Membrane</keyword>
<evidence type="ECO:0000256" key="2">
    <source>
        <dbReference type="ARBA" id="ARBA00022692"/>
    </source>
</evidence>
<dbReference type="GO" id="GO:0032259">
    <property type="term" value="P:methylation"/>
    <property type="evidence" value="ECO:0007669"/>
    <property type="project" value="UniProtKB-KW"/>
</dbReference>
<feature type="transmembrane region" description="Helical" evidence="5">
    <location>
        <begin position="119"/>
        <end position="139"/>
    </location>
</feature>
<feature type="transmembrane region" description="Helical" evidence="5">
    <location>
        <begin position="36"/>
        <end position="55"/>
    </location>
</feature>